<evidence type="ECO:0000313" key="2">
    <source>
        <dbReference type="EMBL" id="KJL35537.1"/>
    </source>
</evidence>
<dbReference type="Proteomes" id="UP000033451">
    <property type="component" value="Unassembled WGS sequence"/>
</dbReference>
<accession>A0A0F0LQP2</accession>
<comment type="caution">
    <text evidence="2">The sequence shown here is derived from an EMBL/GenBank/DDBJ whole genome shotgun (WGS) entry which is preliminary data.</text>
</comment>
<organism evidence="2 3">
    <name type="scientific">Microbacterium ginsengisoli</name>
    <dbReference type="NCBI Taxonomy" id="400772"/>
    <lineage>
        <taxon>Bacteria</taxon>
        <taxon>Bacillati</taxon>
        <taxon>Actinomycetota</taxon>
        <taxon>Actinomycetes</taxon>
        <taxon>Micrococcales</taxon>
        <taxon>Microbacteriaceae</taxon>
        <taxon>Microbacterium</taxon>
    </lineage>
</organism>
<proteinExistence type="predicted"/>
<keyword evidence="1" id="KW-0812">Transmembrane</keyword>
<feature type="transmembrane region" description="Helical" evidence="1">
    <location>
        <begin position="190"/>
        <end position="212"/>
    </location>
</feature>
<feature type="transmembrane region" description="Helical" evidence="1">
    <location>
        <begin position="12"/>
        <end position="34"/>
    </location>
</feature>
<dbReference type="STRING" id="400772.RR49_02295"/>
<name>A0A0F0LQP2_9MICO</name>
<keyword evidence="1" id="KW-0472">Membrane</keyword>
<evidence type="ECO:0008006" key="4">
    <source>
        <dbReference type="Google" id="ProtNLM"/>
    </source>
</evidence>
<protein>
    <recommendedName>
        <fullName evidence="4">ABC-2 family transporter protein</fullName>
    </recommendedName>
</protein>
<keyword evidence="1" id="KW-1133">Transmembrane helix</keyword>
<feature type="transmembrane region" description="Helical" evidence="1">
    <location>
        <begin position="219"/>
        <end position="237"/>
    </location>
</feature>
<sequence length="344" mass="34681">MAAPVRPHTRWTLSLAFGLIGALVVGVVVLAFLWPTKTASAHDLPIGISGPDAAVTAIEDAVAARGDSITFVAATDREDAVHQIETRATYGAIVLSATAAPEVLTAPAAGAVPTQLLTGLAAQLQAQLSQQAHAAGAPTVPQVAVTAVVPLSDSDPSGTGLAAAAFPLTLGGMLGGVLISLLVVGPLRRLTALLAYGVGVGLLLAVVLQTWFGYLQGDFLLNAAAIALAIAATSAFVVGCASLFGPAGIGIGAVVTILFANPISGATMPWQFLVAPWGAIGQYLVPGAASWLLRGLSYFPDADATAQWLVLGGWVVLGVVLTVAGHFRSRPGMRVPAATLEPAA</sequence>
<dbReference type="PATRIC" id="fig|400772.4.peg.2308"/>
<evidence type="ECO:0000256" key="1">
    <source>
        <dbReference type="SAM" id="Phobius"/>
    </source>
</evidence>
<feature type="transmembrane region" description="Helical" evidence="1">
    <location>
        <begin position="161"/>
        <end position="184"/>
    </location>
</feature>
<reference evidence="2 3" key="1">
    <citation type="submission" date="2015-02" db="EMBL/GenBank/DDBJ databases">
        <title>Draft genome sequences of ten Microbacterium spp. with emphasis on heavy metal contaminated environments.</title>
        <authorList>
            <person name="Corretto E."/>
        </authorList>
    </citation>
    <scope>NUCLEOTIDE SEQUENCE [LARGE SCALE GENOMIC DNA]</scope>
    <source>
        <strain evidence="2 3">DSM 18659</strain>
    </source>
</reference>
<keyword evidence="3" id="KW-1185">Reference proteome</keyword>
<dbReference type="EMBL" id="JYIY01000078">
    <property type="protein sequence ID" value="KJL35537.1"/>
    <property type="molecule type" value="Genomic_DNA"/>
</dbReference>
<gene>
    <name evidence="2" type="ORF">RR49_02295</name>
</gene>
<dbReference type="RefSeq" id="WP_045248213.1">
    <property type="nucleotide sequence ID" value="NZ_JYIY01000078.1"/>
</dbReference>
<evidence type="ECO:0000313" key="3">
    <source>
        <dbReference type="Proteomes" id="UP000033451"/>
    </source>
</evidence>
<dbReference type="AlphaFoldDB" id="A0A0F0LQP2"/>
<dbReference type="OrthoDB" id="2151407at2"/>
<feature type="transmembrane region" description="Helical" evidence="1">
    <location>
        <begin position="305"/>
        <end position="324"/>
    </location>
</feature>